<organism evidence="1 2">
    <name type="scientific">Prosthecobacter debontii</name>
    <dbReference type="NCBI Taxonomy" id="48467"/>
    <lineage>
        <taxon>Bacteria</taxon>
        <taxon>Pseudomonadati</taxon>
        <taxon>Verrucomicrobiota</taxon>
        <taxon>Verrucomicrobiia</taxon>
        <taxon>Verrucomicrobiales</taxon>
        <taxon>Verrucomicrobiaceae</taxon>
        <taxon>Prosthecobacter</taxon>
    </lineage>
</organism>
<accession>A0A1T4Z592</accession>
<evidence type="ECO:0000313" key="2">
    <source>
        <dbReference type="Proteomes" id="UP000190774"/>
    </source>
</evidence>
<dbReference type="RefSeq" id="WP_139373496.1">
    <property type="nucleotide sequence ID" value="NZ_FUYE01000029.1"/>
</dbReference>
<proteinExistence type="predicted"/>
<dbReference type="STRING" id="48467.SAMN02745166_05012"/>
<sequence>MSTAHILLSSFNAGEVSQLMGSRFGVEKVASGCRQLRNFIIHAHGPAFRRPGMEFMGMAASHDTPSNLRSFQFSSSTVAMLELSVFGLRVWKDASLVSLLQPVLLPYAAEELPDVQMCQVNDVVYLTHPHHEPRKLIRYADNDWRIQVLEWRFPPLLDENPGDQAMPDQYDTLSSNGLAPFNHVGYYVNFPGGSSNSVYCELLNVGMGVNSPTHLTILGTPPSGDVKRILVQRRFANTNTFQPKGWQSVASATWQGALPDIHPIPLVDPITTNAATGDYRIYFKGSVFPGGKLRLKTGYEWDLAANGYEWISGAGSGPAATTIQPGAWRYSIDMGGSPLMLDEFGSQRPTYVALQKRDTPGSGDWEDYITFDPTIAHRQTVTEITPTAIELRWRADNFLAVQNADVTGWASASIEALNNPSPYQTSIAIDHVEVGSGRELTSNRPLFKPGHVGSYWQLTHRREDAFVEIVSTSEPVAATGVLNLPTNPVANATVTIGSRTYTFVATPTLAGHVDLGANAATSASNLAAAINAGAGAGTAYHGSTAAHADVTATVSGTTVTVLARKPGTGAHAVHLTMTVVGGSWDDVFLHGGVDANTVITPAQTSGLRINGTWEVFTYGSWESTLYLERLNASGQWDFVRSWRSKKDRNISASGETDGDETLRLRIIAGSSSETSTAAAPRFLLEAADARINGLVKITAVGALSEGKSVNATCDVITPLLSTAPTYVWTEGAWSQAQGFPSAVAMHQNRLWFAGTAKAPMRIWGSVSGDIENFRRSSLDDGSVSWTPLADELNPIQWMISQGADMVIGTGGDEWTLSGQGKAITPSNFDFQRQSRFGSSAVAAIMANEVVVFVQRGGRKVRRVSQRSNNEPWSTSDMTVLAEHIALDGIKQLAFGSNPNSILWAVTTSGKLLGMTLEVEQNVFGWHVHETDGQVESVAVIYGDDADEVWLAVRRGSLRTIERLDPRVFARDFTDYPRMIYADSAVRYDGEPTTSIPGLTHLNGKTVSLLADGVELTPQVVSGGALTLPSPASVVVVGLPFTSTLQPCRFDVQSPKGSAQGLMWRVSRIGLYVHDSQGGQVAEHPASTFEALPYPASGLYSGDVETVVESSARPGTDALVKTSTLLPLTIGSLLLKLDLYGD</sequence>
<dbReference type="Proteomes" id="UP000190774">
    <property type="component" value="Unassembled WGS sequence"/>
</dbReference>
<dbReference type="EMBL" id="FUYE01000029">
    <property type="protein sequence ID" value="SKB08731.1"/>
    <property type="molecule type" value="Genomic_DNA"/>
</dbReference>
<reference evidence="2" key="1">
    <citation type="submission" date="2017-02" db="EMBL/GenBank/DDBJ databases">
        <authorList>
            <person name="Varghese N."/>
            <person name="Submissions S."/>
        </authorList>
    </citation>
    <scope>NUCLEOTIDE SEQUENCE [LARGE SCALE GENOMIC DNA]</scope>
    <source>
        <strain evidence="2">ATCC 700200</strain>
    </source>
</reference>
<dbReference type="AlphaFoldDB" id="A0A1T4Z592"/>
<dbReference type="OrthoDB" id="5438497at2"/>
<name>A0A1T4Z592_9BACT</name>
<protein>
    <submittedName>
        <fullName evidence="1">Uncharacterized protein</fullName>
    </submittedName>
</protein>
<gene>
    <name evidence="1" type="ORF">SAMN02745166_05012</name>
</gene>
<evidence type="ECO:0000313" key="1">
    <source>
        <dbReference type="EMBL" id="SKB08731.1"/>
    </source>
</evidence>
<keyword evidence="2" id="KW-1185">Reference proteome</keyword>